<dbReference type="OrthoDB" id="5795902at2759"/>
<evidence type="ECO:0000256" key="1">
    <source>
        <dbReference type="ARBA" id="ARBA00001255"/>
    </source>
</evidence>
<comment type="function">
    <text evidence="2">Hydrolyzes a variety of simple alpha-D-galactoside as well as more complex molecules such as oligosaccharides and polysaccharides.</text>
</comment>
<dbReference type="EMBL" id="CAJVRC010000882">
    <property type="protein sequence ID" value="CAG8903697.1"/>
    <property type="molecule type" value="Genomic_DNA"/>
</dbReference>
<evidence type="ECO:0000256" key="2">
    <source>
        <dbReference type="ARBA" id="ARBA00003969"/>
    </source>
</evidence>
<dbReference type="Gene3D" id="2.80.10.50">
    <property type="match status" value="1"/>
</dbReference>
<dbReference type="InterPro" id="IPR041233">
    <property type="entry name" value="Melibiase_C"/>
</dbReference>
<dbReference type="FunFam" id="3.20.20.70:FF:000177">
    <property type="entry name" value="Alpha-galactosidase"/>
    <property type="match status" value="1"/>
</dbReference>
<dbReference type="SUPFAM" id="SSF50370">
    <property type="entry name" value="Ricin B-like lectins"/>
    <property type="match status" value="1"/>
</dbReference>
<evidence type="ECO:0000256" key="14">
    <source>
        <dbReference type="SAM" id="SignalP"/>
    </source>
</evidence>
<dbReference type="Gene3D" id="3.20.20.70">
    <property type="entry name" value="Aldolase class I"/>
    <property type="match status" value="1"/>
</dbReference>
<evidence type="ECO:0000256" key="4">
    <source>
        <dbReference type="ARBA" id="ARBA00009743"/>
    </source>
</evidence>
<evidence type="ECO:0000259" key="15">
    <source>
        <dbReference type="Pfam" id="PF17801"/>
    </source>
</evidence>
<dbReference type="InterPro" id="IPR002241">
    <property type="entry name" value="Glyco_hydro_27"/>
</dbReference>
<gene>
    <name evidence="16" type="ORF">PEGY_LOCUS7466</name>
</gene>
<evidence type="ECO:0000256" key="10">
    <source>
        <dbReference type="ARBA" id="ARBA00023157"/>
    </source>
</evidence>
<reference evidence="16" key="1">
    <citation type="submission" date="2021-07" db="EMBL/GenBank/DDBJ databases">
        <authorList>
            <person name="Branca A.L. A."/>
        </authorList>
    </citation>
    <scope>NUCLEOTIDE SEQUENCE</scope>
</reference>
<dbReference type="CDD" id="cd14792">
    <property type="entry name" value="GH27"/>
    <property type="match status" value="1"/>
</dbReference>
<dbReference type="EC" id="3.2.1.22" evidence="5 13"/>
<protein>
    <recommendedName>
        <fullName evidence="5 13">Alpha-galactosidase</fullName>
        <ecNumber evidence="5 13">3.2.1.22</ecNumber>
    </recommendedName>
    <alternativeName>
        <fullName evidence="13">Melibiase</fullName>
    </alternativeName>
</protein>
<dbReference type="InterPro" id="IPR035992">
    <property type="entry name" value="Ricin_B-like_lectins"/>
</dbReference>
<evidence type="ECO:0000256" key="13">
    <source>
        <dbReference type="RuleBase" id="RU361168"/>
    </source>
</evidence>
<comment type="caution">
    <text evidence="16">The sequence shown here is derived from an EMBL/GenBank/DDBJ whole genome shotgun (WGS) entry which is preliminary data.</text>
</comment>
<dbReference type="GO" id="GO:0005975">
    <property type="term" value="P:carbohydrate metabolic process"/>
    <property type="evidence" value="ECO:0007669"/>
    <property type="project" value="InterPro"/>
</dbReference>
<dbReference type="InterPro" id="IPR013785">
    <property type="entry name" value="Aldolase_TIM"/>
</dbReference>
<dbReference type="PANTHER" id="PTHR11452">
    <property type="entry name" value="ALPHA-GALACTOSIDASE/ALPHA-N-ACETYLGALACTOSAMINIDASE"/>
    <property type="match status" value="1"/>
</dbReference>
<evidence type="ECO:0000256" key="5">
    <source>
        <dbReference type="ARBA" id="ARBA00012755"/>
    </source>
</evidence>
<evidence type="ECO:0000256" key="3">
    <source>
        <dbReference type="ARBA" id="ARBA00004613"/>
    </source>
</evidence>
<dbReference type="GO" id="GO:0030246">
    <property type="term" value="F:carbohydrate binding"/>
    <property type="evidence" value="ECO:0007669"/>
    <property type="project" value="UniProtKB-KW"/>
</dbReference>
<feature type="signal peptide" evidence="14">
    <location>
        <begin position="1"/>
        <end position="29"/>
    </location>
</feature>
<evidence type="ECO:0000313" key="17">
    <source>
        <dbReference type="Proteomes" id="UP001154252"/>
    </source>
</evidence>
<keyword evidence="6" id="KW-0964">Secreted</keyword>
<keyword evidence="12 13" id="KW-0326">Glycosidase</keyword>
<dbReference type="SUPFAM" id="SSF51445">
    <property type="entry name" value="(Trans)glycosidases"/>
    <property type="match status" value="1"/>
</dbReference>
<accession>A0A9W4P685</accession>
<dbReference type="Pfam" id="PF16499">
    <property type="entry name" value="Melibiase_2"/>
    <property type="match status" value="1"/>
</dbReference>
<dbReference type="Proteomes" id="UP001154252">
    <property type="component" value="Unassembled WGS sequence"/>
</dbReference>
<dbReference type="GO" id="GO:0004557">
    <property type="term" value="F:alpha-galactosidase activity"/>
    <property type="evidence" value="ECO:0007669"/>
    <property type="project" value="UniProtKB-EC"/>
</dbReference>
<dbReference type="GO" id="GO:0005576">
    <property type="term" value="C:extracellular region"/>
    <property type="evidence" value="ECO:0007669"/>
    <property type="project" value="UniProtKB-SubCell"/>
</dbReference>
<feature type="chain" id="PRO_5040723604" description="Alpha-galactosidase" evidence="14">
    <location>
        <begin position="30"/>
        <end position="547"/>
    </location>
</feature>
<dbReference type="PRINTS" id="PR00740">
    <property type="entry name" value="GLHYDRLASE27"/>
</dbReference>
<evidence type="ECO:0000256" key="12">
    <source>
        <dbReference type="ARBA" id="ARBA00023295"/>
    </source>
</evidence>
<keyword evidence="17" id="KW-1185">Reference proteome</keyword>
<dbReference type="AlphaFoldDB" id="A0A9W4P685"/>
<keyword evidence="7 14" id="KW-0732">Signal</keyword>
<dbReference type="InterPro" id="IPR013780">
    <property type="entry name" value="Glyco_hydro_b"/>
</dbReference>
<evidence type="ECO:0000256" key="7">
    <source>
        <dbReference type="ARBA" id="ARBA00022729"/>
    </source>
</evidence>
<evidence type="ECO:0000256" key="6">
    <source>
        <dbReference type="ARBA" id="ARBA00022525"/>
    </source>
</evidence>
<keyword evidence="10 13" id="KW-1015">Disulfide bond</keyword>
<dbReference type="Pfam" id="PF17801">
    <property type="entry name" value="Melibiase_C"/>
    <property type="match status" value="1"/>
</dbReference>
<evidence type="ECO:0000256" key="8">
    <source>
        <dbReference type="ARBA" id="ARBA00022734"/>
    </source>
</evidence>
<proteinExistence type="inferred from homology"/>
<comment type="subcellular location">
    <subcellularLocation>
        <location evidence="3">Secreted</location>
    </subcellularLocation>
</comment>
<dbReference type="PANTHER" id="PTHR11452:SF91">
    <property type="entry name" value="ALPHA-GALACTOSIDASE A-RELATED"/>
    <property type="match status" value="1"/>
</dbReference>
<keyword evidence="8" id="KW-0430">Lectin</keyword>
<feature type="domain" description="Alpha galactosidase C-terminal" evidence="15">
    <location>
        <begin position="333"/>
        <end position="410"/>
    </location>
</feature>
<evidence type="ECO:0000256" key="9">
    <source>
        <dbReference type="ARBA" id="ARBA00022801"/>
    </source>
</evidence>
<evidence type="ECO:0000256" key="11">
    <source>
        <dbReference type="ARBA" id="ARBA00023180"/>
    </source>
</evidence>
<dbReference type="PROSITE" id="PS50231">
    <property type="entry name" value="RICIN_B_LECTIN"/>
    <property type="match status" value="1"/>
</dbReference>
<name>A0A9W4P685_9EURO</name>
<sequence>MKPLSPTSWAARSMAGLLVFPLLPVEASTDNPSLAPAPPMGFNNWARFECDLNETLFTETAQAMRKRGLLDVGYDRLTLDDCWMLHDRADDGSLEWDTNKFPQGIPWLADYMKNEGFHLGIYQDSGNLTCGGYTGSYGHEAQDAELFASWGIDYLKLDGCNVWAEEGRSLREEYHVRYMQWHDVLNALPVPLIFSNSAPAYFEGEAADWAVVMDWVPESSELARHSADVIVYSSNGSAWDSIMYNYDMHARLARYQQPGYYNDPDFLIPDHPSLSQNEKKSQFALWASIGAPLILSAYVPGLSDEEIAFLSNKALIAVNQDPLGQQSALVSRDGTFDVLSRSLENGDRLLTVLNRGADAATTTVSLARLGLSSQSSCKYDARDLLTDEVSTIDSAIEIQLDSHVAKVYRIALPESCTKTTPTGMVFNTPSGLCMTASTDSVTFEKCSASDSQVWHVAATGDGTKLTLSPLSDTSVCLAAGDGVSLAKCQGGTGATWDHYISGHLRSSSGNCLTQSKDKASIEECVIDNVGQIFGLPSGVRLGKGRLN</sequence>
<keyword evidence="11" id="KW-0325">Glycoprotein</keyword>
<organism evidence="16 17">
    <name type="scientific">Penicillium egyptiacum</name>
    <dbReference type="NCBI Taxonomy" id="1303716"/>
    <lineage>
        <taxon>Eukaryota</taxon>
        <taxon>Fungi</taxon>
        <taxon>Dikarya</taxon>
        <taxon>Ascomycota</taxon>
        <taxon>Pezizomycotina</taxon>
        <taxon>Eurotiomycetes</taxon>
        <taxon>Eurotiomycetidae</taxon>
        <taxon>Eurotiales</taxon>
        <taxon>Aspergillaceae</taxon>
        <taxon>Penicillium</taxon>
    </lineage>
</organism>
<comment type="catalytic activity">
    <reaction evidence="1 13">
        <text>Hydrolysis of terminal, non-reducing alpha-D-galactose residues in alpha-D-galactosides, including galactose oligosaccharides, galactomannans and galactolipids.</text>
        <dbReference type="EC" id="3.2.1.22"/>
    </reaction>
</comment>
<dbReference type="SUPFAM" id="SSF51011">
    <property type="entry name" value="Glycosyl hydrolase domain"/>
    <property type="match status" value="1"/>
</dbReference>
<dbReference type="Gene3D" id="2.60.40.1180">
    <property type="entry name" value="Golgi alpha-mannosidase II"/>
    <property type="match status" value="1"/>
</dbReference>
<comment type="similarity">
    <text evidence="4 13">Belongs to the glycosyl hydrolase 27 family.</text>
</comment>
<dbReference type="InterPro" id="IPR017853">
    <property type="entry name" value="GH"/>
</dbReference>
<keyword evidence="9 13" id="KW-0378">Hydrolase</keyword>
<evidence type="ECO:0000313" key="16">
    <source>
        <dbReference type="EMBL" id="CAG8903697.1"/>
    </source>
</evidence>